<organism evidence="2">
    <name type="scientific">marine metagenome</name>
    <dbReference type="NCBI Taxonomy" id="408172"/>
    <lineage>
        <taxon>unclassified sequences</taxon>
        <taxon>metagenomes</taxon>
        <taxon>ecological metagenomes</taxon>
    </lineage>
</organism>
<protein>
    <submittedName>
        <fullName evidence="2">Uncharacterized protein</fullName>
    </submittedName>
</protein>
<evidence type="ECO:0000256" key="1">
    <source>
        <dbReference type="SAM" id="MobiDB-lite"/>
    </source>
</evidence>
<gene>
    <name evidence="2" type="ORF">METZ01_LOCUS485788</name>
</gene>
<feature type="region of interest" description="Disordered" evidence="1">
    <location>
        <begin position="20"/>
        <end position="56"/>
    </location>
</feature>
<proteinExistence type="predicted"/>
<feature type="compositionally biased region" description="Low complexity" evidence="1">
    <location>
        <begin position="22"/>
        <end position="47"/>
    </location>
</feature>
<accession>A0A383CLC0</accession>
<name>A0A383CLC0_9ZZZZ</name>
<dbReference type="AlphaFoldDB" id="A0A383CLC0"/>
<feature type="non-terminal residue" evidence="2">
    <location>
        <position position="214"/>
    </location>
</feature>
<dbReference type="EMBL" id="UINC01209772">
    <property type="protein sequence ID" value="SVE32934.1"/>
    <property type="molecule type" value="Genomic_DNA"/>
</dbReference>
<evidence type="ECO:0000313" key="2">
    <source>
        <dbReference type="EMBL" id="SVE32934.1"/>
    </source>
</evidence>
<feature type="non-terminal residue" evidence="2">
    <location>
        <position position="1"/>
    </location>
</feature>
<sequence>VKIRAIALALVVASACGTESETTVAPADTAAPSSTTVTTTAVPTTTVEDSGEAENWEEIEEDLRSGLVEILIERGMTPEEAEIEATQKMAEGVDPRIIEDQFALWENWLNNYPSHPVLGSYWTADEAECIIIAMMRERGVYETDKQVRGAAQGGMAREDAEFLVRPVANCVDLRAAVLADMVMHAYHEDPECLLAEVTEEQIASWYVADFTDGR</sequence>
<reference evidence="2" key="1">
    <citation type="submission" date="2018-05" db="EMBL/GenBank/DDBJ databases">
        <authorList>
            <person name="Lanie J.A."/>
            <person name="Ng W.-L."/>
            <person name="Kazmierczak K.M."/>
            <person name="Andrzejewski T.M."/>
            <person name="Davidsen T.M."/>
            <person name="Wayne K.J."/>
            <person name="Tettelin H."/>
            <person name="Glass J.I."/>
            <person name="Rusch D."/>
            <person name="Podicherti R."/>
            <person name="Tsui H.-C.T."/>
            <person name="Winkler M.E."/>
        </authorList>
    </citation>
    <scope>NUCLEOTIDE SEQUENCE</scope>
</reference>